<accession>A0A1X1RCV7</accession>
<dbReference type="Gene3D" id="3.40.630.30">
    <property type="match status" value="1"/>
</dbReference>
<dbReference type="PROSITE" id="PS51186">
    <property type="entry name" value="GNAT"/>
    <property type="match status" value="1"/>
</dbReference>
<dbReference type="Proteomes" id="UP000193484">
    <property type="component" value="Unassembled WGS sequence"/>
</dbReference>
<dbReference type="SUPFAM" id="SSF55729">
    <property type="entry name" value="Acyl-CoA N-acyltransferases (Nat)"/>
    <property type="match status" value="1"/>
</dbReference>
<dbReference type="GO" id="GO:0016747">
    <property type="term" value="F:acyltransferase activity, transferring groups other than amino-acyl groups"/>
    <property type="evidence" value="ECO:0007669"/>
    <property type="project" value="InterPro"/>
</dbReference>
<dbReference type="InterPro" id="IPR016181">
    <property type="entry name" value="Acyl_CoA_acyltransferase"/>
</dbReference>
<dbReference type="Pfam" id="PF24551">
    <property type="entry name" value="SH3_Rv0428c"/>
    <property type="match status" value="1"/>
</dbReference>
<dbReference type="EMBL" id="LQOJ01000039">
    <property type="protein sequence ID" value="ORV03164.1"/>
    <property type="molecule type" value="Genomic_DNA"/>
</dbReference>
<dbReference type="InterPro" id="IPR056934">
    <property type="entry name" value="SH3_Rv0428c"/>
</dbReference>
<evidence type="ECO:0000313" key="2">
    <source>
        <dbReference type="Proteomes" id="UP000193484"/>
    </source>
</evidence>
<comment type="caution">
    <text evidence="1">The sequence shown here is derived from an EMBL/GenBank/DDBJ whole genome shotgun (WGS) entry which is preliminary data.</text>
</comment>
<dbReference type="STRING" id="1793.AWC04_11055"/>
<protein>
    <submittedName>
        <fullName evidence="1">Uncharacterized protein</fullName>
    </submittedName>
</protein>
<sequence>MRLPSVGSRVSLRYRLPAGSEPPLTEAVGHLEAVAPQLRLRTRSGELVTVEPADLLNIKEISVRPVRTSQIRALEHAAALARPCPQQDWVDGWLVRAGSSEPLLNTAVPLEVSAQISGLAGVARWYDERGLAALLALPERLLPLRSSAAAPEKVLVRDLTDMLDIPGGEPVELTDGPGAAADGALTVARLPGAAVAQAAVTTAPDGSSWLGIFGLRVDPAHRRTGLAGRVCATLLDWAAGHGATRAYLRVPADDEAALGFAESLDFRLHHRCRYVEAQALLGGPPPTI</sequence>
<evidence type="ECO:0000313" key="1">
    <source>
        <dbReference type="EMBL" id="ORV03164.1"/>
    </source>
</evidence>
<dbReference type="Pfam" id="PF24553">
    <property type="entry name" value="Rv0428c_C"/>
    <property type="match status" value="1"/>
</dbReference>
<dbReference type="AlphaFoldDB" id="A0A1X1RCV7"/>
<proteinExistence type="predicted"/>
<dbReference type="InterPro" id="IPR056935">
    <property type="entry name" value="Rv0428c-like_C"/>
</dbReference>
<name>A0A1X1RCV7_MYCFA</name>
<dbReference type="CDD" id="cd04301">
    <property type="entry name" value="NAT_SF"/>
    <property type="match status" value="1"/>
</dbReference>
<reference evidence="1 2" key="1">
    <citation type="submission" date="2016-01" db="EMBL/GenBank/DDBJ databases">
        <title>The new phylogeny of the genus Mycobacterium.</title>
        <authorList>
            <person name="Tarcisio F."/>
            <person name="Conor M."/>
            <person name="Antonella G."/>
            <person name="Elisabetta G."/>
            <person name="Giulia F.S."/>
            <person name="Sara T."/>
            <person name="Anna F."/>
            <person name="Clotilde B."/>
            <person name="Roberto B."/>
            <person name="Veronica D.S."/>
            <person name="Fabio R."/>
            <person name="Monica P."/>
            <person name="Olivier J."/>
            <person name="Enrico T."/>
            <person name="Nicola S."/>
        </authorList>
    </citation>
    <scope>NUCLEOTIDE SEQUENCE [LARGE SCALE GENOMIC DNA]</scope>
    <source>
        <strain evidence="1 2">DSM 44179</strain>
    </source>
</reference>
<gene>
    <name evidence="1" type="ORF">AWC04_11055</name>
</gene>
<dbReference type="RefSeq" id="WP_234810550.1">
    <property type="nucleotide sequence ID" value="NZ_AP022603.1"/>
</dbReference>
<organism evidence="1 2">
    <name type="scientific">Mycolicibacterium fallax</name>
    <name type="common">Mycobacterium fallax</name>
    <dbReference type="NCBI Taxonomy" id="1793"/>
    <lineage>
        <taxon>Bacteria</taxon>
        <taxon>Bacillati</taxon>
        <taxon>Actinomycetota</taxon>
        <taxon>Actinomycetes</taxon>
        <taxon>Mycobacteriales</taxon>
        <taxon>Mycobacteriaceae</taxon>
        <taxon>Mycolicibacterium</taxon>
    </lineage>
</organism>
<keyword evidence="2" id="KW-1185">Reference proteome</keyword>
<dbReference type="InterPro" id="IPR000182">
    <property type="entry name" value="GNAT_dom"/>
</dbReference>